<organism evidence="1 2">
    <name type="scientific">Marinobacterium iners DSM 11526</name>
    <dbReference type="NCBI Taxonomy" id="1122198"/>
    <lineage>
        <taxon>Bacteria</taxon>
        <taxon>Pseudomonadati</taxon>
        <taxon>Pseudomonadota</taxon>
        <taxon>Gammaproteobacteria</taxon>
        <taxon>Oceanospirillales</taxon>
        <taxon>Oceanospirillaceae</taxon>
        <taxon>Marinobacterium</taxon>
    </lineage>
</organism>
<dbReference type="STRING" id="1122198.SAMN02745729_101483"/>
<protein>
    <submittedName>
        <fullName evidence="1">Uncharacterized protein</fullName>
    </submittedName>
</protein>
<dbReference type="EMBL" id="FNRJ01000001">
    <property type="protein sequence ID" value="SEA10943.1"/>
    <property type="molecule type" value="Genomic_DNA"/>
</dbReference>
<reference evidence="2" key="1">
    <citation type="submission" date="2016-10" db="EMBL/GenBank/DDBJ databases">
        <authorList>
            <person name="Varghese N."/>
            <person name="Submissions S."/>
        </authorList>
    </citation>
    <scope>NUCLEOTIDE SEQUENCE [LARGE SCALE GENOMIC DNA]</scope>
    <source>
        <strain evidence="2">DSM 11526</strain>
    </source>
</reference>
<keyword evidence="2" id="KW-1185">Reference proteome</keyword>
<gene>
    <name evidence="1" type="ORF">SAMN02745729_101483</name>
</gene>
<name>A0A1H3YHB4_9GAMM</name>
<accession>A0A1H3YHB4</accession>
<evidence type="ECO:0000313" key="1">
    <source>
        <dbReference type="EMBL" id="SEA10943.1"/>
    </source>
</evidence>
<dbReference type="Proteomes" id="UP000242469">
    <property type="component" value="Unassembled WGS sequence"/>
</dbReference>
<dbReference type="AlphaFoldDB" id="A0A1H3YHB4"/>
<proteinExistence type="predicted"/>
<sequence length="45" mass="5141">MRPTGTLMNHPNMHHDCRRGDHSTAEWFGARVVNLTSSVVIKWPP</sequence>
<evidence type="ECO:0000313" key="2">
    <source>
        <dbReference type="Proteomes" id="UP000242469"/>
    </source>
</evidence>